<protein>
    <submittedName>
        <fullName evidence="1">Uncharacterized protein</fullName>
    </submittedName>
</protein>
<dbReference type="Proteomes" id="UP001596230">
    <property type="component" value="Unassembled WGS sequence"/>
</dbReference>
<sequence length="69" mass="7655">MWRTVALPVSDAIHGGAERLRIVPQLTFREIRQGSGELFFSGDDFQGCWPVNKPTGGGTGRADYSYPRK</sequence>
<name>A0ABW1W030_9GAMM</name>
<evidence type="ECO:0000313" key="1">
    <source>
        <dbReference type="EMBL" id="MFC6378384.1"/>
    </source>
</evidence>
<organism evidence="1 2">
    <name type="scientific">Tatumella terrea</name>
    <dbReference type="NCBI Taxonomy" id="419007"/>
    <lineage>
        <taxon>Bacteria</taxon>
        <taxon>Pseudomonadati</taxon>
        <taxon>Pseudomonadota</taxon>
        <taxon>Gammaproteobacteria</taxon>
        <taxon>Enterobacterales</taxon>
        <taxon>Erwiniaceae</taxon>
        <taxon>Tatumella</taxon>
    </lineage>
</organism>
<accession>A0ABW1W030</accession>
<comment type="caution">
    <text evidence="1">The sequence shown here is derived from an EMBL/GenBank/DDBJ whole genome shotgun (WGS) entry which is preliminary data.</text>
</comment>
<proteinExistence type="predicted"/>
<dbReference type="RefSeq" id="WP_385950575.1">
    <property type="nucleotide sequence ID" value="NZ_JBHSUB010000010.1"/>
</dbReference>
<gene>
    <name evidence="1" type="ORF">ACFP9W_09830</name>
</gene>
<reference evidence="2" key="1">
    <citation type="journal article" date="2019" name="Int. J. Syst. Evol. Microbiol.">
        <title>The Global Catalogue of Microorganisms (GCM) 10K type strain sequencing project: providing services to taxonomists for standard genome sequencing and annotation.</title>
        <authorList>
            <consortium name="The Broad Institute Genomics Platform"/>
            <consortium name="The Broad Institute Genome Sequencing Center for Infectious Disease"/>
            <person name="Wu L."/>
            <person name="Ma J."/>
        </authorList>
    </citation>
    <scope>NUCLEOTIDE SEQUENCE [LARGE SCALE GENOMIC DNA]</scope>
    <source>
        <strain evidence="2">CGMCC 1.18518</strain>
    </source>
</reference>
<dbReference type="EMBL" id="JBHSUB010000010">
    <property type="protein sequence ID" value="MFC6378384.1"/>
    <property type="molecule type" value="Genomic_DNA"/>
</dbReference>
<keyword evidence="2" id="KW-1185">Reference proteome</keyword>
<evidence type="ECO:0000313" key="2">
    <source>
        <dbReference type="Proteomes" id="UP001596230"/>
    </source>
</evidence>